<organism evidence="2 3">
    <name type="scientific">Aromatoleum anaerobium</name>
    <dbReference type="NCBI Taxonomy" id="182180"/>
    <lineage>
        <taxon>Bacteria</taxon>
        <taxon>Pseudomonadati</taxon>
        <taxon>Pseudomonadota</taxon>
        <taxon>Betaproteobacteria</taxon>
        <taxon>Rhodocyclales</taxon>
        <taxon>Rhodocyclaceae</taxon>
        <taxon>Aromatoleum</taxon>
    </lineage>
</organism>
<comment type="caution">
    <text evidence="2">The sequence shown here is derived from an EMBL/GenBank/DDBJ whole genome shotgun (WGS) entry which is preliminary data.</text>
</comment>
<evidence type="ECO:0000313" key="3">
    <source>
        <dbReference type="Proteomes" id="UP000615989"/>
    </source>
</evidence>
<dbReference type="RefSeq" id="WP_169120246.1">
    <property type="nucleotide sequence ID" value="NZ_WTVG02000030.1"/>
</dbReference>
<dbReference type="EMBL" id="WTVG01000094">
    <property type="protein sequence ID" value="NMG26800.1"/>
    <property type="molecule type" value="Genomic_DNA"/>
</dbReference>
<name>A0ABX1PQA8_9RHOO</name>
<proteinExistence type="predicted"/>
<protein>
    <recommendedName>
        <fullName evidence="4">Helix-turn-helix domain-containing protein</fullName>
    </recommendedName>
</protein>
<accession>A0ABX1PQA8</accession>
<evidence type="ECO:0000313" key="2">
    <source>
        <dbReference type="EMBL" id="NMG26800.1"/>
    </source>
</evidence>
<evidence type="ECO:0008006" key="4">
    <source>
        <dbReference type="Google" id="ProtNLM"/>
    </source>
</evidence>
<reference evidence="2" key="1">
    <citation type="submission" date="2019-12" db="EMBL/GenBank/DDBJ databases">
        <title>Comparative genomics gives insights into the taxonomy of the Azoarcus-Aromatoleum group and reveals separate origins of nif in the plant-associated Azoarcus and non-plant-associated Aromatoleum sub-groups.</title>
        <authorList>
            <person name="Lafos M."/>
            <person name="Maluk M."/>
            <person name="Batista M."/>
            <person name="Junghare M."/>
            <person name="Carmona M."/>
            <person name="Faoro H."/>
            <person name="Cruz L.M."/>
            <person name="Battistoni F."/>
            <person name="De Souza E."/>
            <person name="Pedrosa F."/>
            <person name="Chen W.-M."/>
            <person name="Poole P.S."/>
            <person name="Dixon R.A."/>
            <person name="James E.K."/>
        </authorList>
    </citation>
    <scope>NUCLEOTIDE SEQUENCE</scope>
    <source>
        <strain evidence="2">LuFRes1</strain>
    </source>
</reference>
<dbReference type="Proteomes" id="UP000615989">
    <property type="component" value="Unassembled WGS sequence"/>
</dbReference>
<sequence length="153" mass="16434">MDSIEPAKKPFPVDSSGPDQGPAPATTEQQITLDVLVRLNGDYPATAVLLALLWRSADRTSVRISSRTLSSCTQLGHQVVQRALQRLEQSCLITSKKIPRATAAYQVNVSALRQLLRGPLPDAEFIPGFTPIPALSRLHDVPDAGAATSTHVT</sequence>
<feature type="region of interest" description="Disordered" evidence="1">
    <location>
        <begin position="1"/>
        <end position="26"/>
    </location>
</feature>
<keyword evidence="3" id="KW-1185">Reference proteome</keyword>
<gene>
    <name evidence="2" type="ORF">GO606_19270</name>
</gene>
<evidence type="ECO:0000256" key="1">
    <source>
        <dbReference type="SAM" id="MobiDB-lite"/>
    </source>
</evidence>